<dbReference type="PRINTS" id="PR00830">
    <property type="entry name" value="ENDOLAPTASE"/>
</dbReference>
<evidence type="ECO:0000313" key="5">
    <source>
        <dbReference type="EMBL" id="CAD5123131.1"/>
    </source>
</evidence>
<keyword evidence="2" id="KW-0378">Hydrolase</keyword>
<dbReference type="PANTHER" id="PTHR43146:SF1">
    <property type="entry name" value="CANCER-RELATED NUCLEOSIDE-TRIPHOSPHATASE"/>
    <property type="match status" value="1"/>
</dbReference>
<dbReference type="AlphaFoldDB" id="A0A7I8W3I9"/>
<dbReference type="SUPFAM" id="SSF52540">
    <property type="entry name" value="P-loop containing nucleoside triphosphate hydrolases"/>
    <property type="match status" value="1"/>
</dbReference>
<accession>A0A7I8W3I9</accession>
<dbReference type="Pfam" id="PF03266">
    <property type="entry name" value="NTPase_1"/>
    <property type="match status" value="1"/>
</dbReference>
<dbReference type="CDD" id="cd19482">
    <property type="entry name" value="RecA-like_Thep1"/>
    <property type="match status" value="1"/>
</dbReference>
<dbReference type="PANTHER" id="PTHR43146">
    <property type="entry name" value="CANCER-RELATED NUCLEOSIDE-TRIPHOSPHATASE"/>
    <property type="match status" value="1"/>
</dbReference>
<dbReference type="SMART" id="SM00382">
    <property type="entry name" value="AAA"/>
    <property type="match status" value="1"/>
</dbReference>
<dbReference type="Gene3D" id="3.40.50.300">
    <property type="entry name" value="P-loop containing nucleotide triphosphate hydrolases"/>
    <property type="match status" value="1"/>
</dbReference>
<organism evidence="5 6">
    <name type="scientific">Dimorphilus gyrociliatus</name>
    <dbReference type="NCBI Taxonomy" id="2664684"/>
    <lineage>
        <taxon>Eukaryota</taxon>
        <taxon>Metazoa</taxon>
        <taxon>Spiralia</taxon>
        <taxon>Lophotrochozoa</taxon>
        <taxon>Annelida</taxon>
        <taxon>Polychaeta</taxon>
        <taxon>Polychaeta incertae sedis</taxon>
        <taxon>Dinophilidae</taxon>
        <taxon>Dimorphilus</taxon>
    </lineage>
</organism>
<comment type="caution">
    <text evidence="5">The sequence shown here is derived from an EMBL/GenBank/DDBJ whole genome shotgun (WGS) entry which is preliminary data.</text>
</comment>
<evidence type="ECO:0000256" key="3">
    <source>
        <dbReference type="ARBA" id="ARBA00022840"/>
    </source>
</evidence>
<name>A0A7I8W3I9_9ANNE</name>
<dbReference type="InterPro" id="IPR003593">
    <property type="entry name" value="AAA+_ATPase"/>
</dbReference>
<dbReference type="NCBIfam" id="NF010248">
    <property type="entry name" value="PRK13695.1"/>
    <property type="match status" value="1"/>
</dbReference>
<sequence length="189" mass="21296">MAQASRIKHIFITGPPGIGKTTLIRRVHEELTKKNIKCRGFYTEELRERSGRIGFDIVTLDNERQSLARLSSLCPAEKGPQVGRYTVNLRSFESLAVDSLSTNGNKICIVDEIGKMELFSEKFKKAVTELFKQDLIILATVPEKRFGSSLNFVENLCKRSDVKLITIARSNRDQMVSEVLNSLLSMSDL</sequence>
<dbReference type="OrthoDB" id="446244at2759"/>
<dbReference type="GO" id="GO:0005524">
    <property type="term" value="F:ATP binding"/>
    <property type="evidence" value="ECO:0007669"/>
    <property type="project" value="UniProtKB-KW"/>
</dbReference>
<evidence type="ECO:0000256" key="2">
    <source>
        <dbReference type="ARBA" id="ARBA00022801"/>
    </source>
</evidence>
<gene>
    <name evidence="5" type="ORF">DGYR_LOCUS10846</name>
</gene>
<dbReference type="InterPro" id="IPR004948">
    <property type="entry name" value="Nuc-triphosphatase_THEP1"/>
</dbReference>
<protein>
    <submittedName>
        <fullName evidence="5">DgyrCDS11505</fullName>
    </submittedName>
</protein>
<dbReference type="GO" id="GO:0017111">
    <property type="term" value="F:ribonucleoside triphosphate phosphatase activity"/>
    <property type="evidence" value="ECO:0007669"/>
    <property type="project" value="InterPro"/>
</dbReference>
<evidence type="ECO:0000313" key="6">
    <source>
        <dbReference type="Proteomes" id="UP000549394"/>
    </source>
</evidence>
<keyword evidence="3" id="KW-0067">ATP-binding</keyword>
<evidence type="ECO:0000256" key="1">
    <source>
        <dbReference type="ARBA" id="ARBA00022741"/>
    </source>
</evidence>
<keyword evidence="6" id="KW-1185">Reference proteome</keyword>
<dbReference type="EMBL" id="CAJFCJ010000019">
    <property type="protein sequence ID" value="CAD5123131.1"/>
    <property type="molecule type" value="Genomic_DNA"/>
</dbReference>
<dbReference type="InterPro" id="IPR027417">
    <property type="entry name" value="P-loop_NTPase"/>
</dbReference>
<feature type="domain" description="AAA+ ATPase" evidence="4">
    <location>
        <begin position="6"/>
        <end position="166"/>
    </location>
</feature>
<dbReference type="HAMAP" id="MF_00796">
    <property type="entry name" value="NTPase_1"/>
    <property type="match status" value="1"/>
</dbReference>
<proteinExistence type="inferred from homology"/>
<keyword evidence="1" id="KW-0547">Nucleotide-binding</keyword>
<evidence type="ECO:0000259" key="4">
    <source>
        <dbReference type="SMART" id="SM00382"/>
    </source>
</evidence>
<reference evidence="5 6" key="1">
    <citation type="submission" date="2020-08" db="EMBL/GenBank/DDBJ databases">
        <authorList>
            <person name="Hejnol A."/>
        </authorList>
    </citation>
    <scope>NUCLEOTIDE SEQUENCE [LARGE SCALE GENOMIC DNA]</scope>
</reference>
<dbReference type="Proteomes" id="UP000549394">
    <property type="component" value="Unassembled WGS sequence"/>
</dbReference>